<evidence type="ECO:0000256" key="2">
    <source>
        <dbReference type="ARBA" id="ARBA00022771"/>
    </source>
</evidence>
<dbReference type="KEGG" id="cal:CAALFM_C301900CA"/>
<dbReference type="GO" id="GO:0032266">
    <property type="term" value="F:phosphatidylinositol-3-phosphate binding"/>
    <property type="evidence" value="ECO:0007669"/>
    <property type="project" value="UniProtKB-ARBA"/>
</dbReference>
<dbReference type="Pfam" id="PF01363">
    <property type="entry name" value="FYVE"/>
    <property type="match status" value="1"/>
</dbReference>
<feature type="region of interest" description="Disordered" evidence="5">
    <location>
        <begin position="294"/>
        <end position="352"/>
    </location>
</feature>
<gene>
    <name evidence="8" type="ordered locus">CAALFM_C301900CA</name>
    <name evidence="7" type="ordered locus">orf19.9225</name>
</gene>
<dbReference type="VEuPathDB" id="FungiDB:C3_01900C_A"/>
<feature type="region of interest" description="Disordered" evidence="5">
    <location>
        <begin position="145"/>
        <end position="176"/>
    </location>
</feature>
<evidence type="ECO:0000256" key="4">
    <source>
        <dbReference type="PROSITE-ProRule" id="PRU00091"/>
    </source>
</evidence>
<keyword evidence="3" id="KW-0862">Zinc</keyword>
<evidence type="ECO:0000256" key="3">
    <source>
        <dbReference type="ARBA" id="ARBA00022833"/>
    </source>
</evidence>
<evidence type="ECO:0000259" key="6">
    <source>
        <dbReference type="PROSITE" id="PS50178"/>
    </source>
</evidence>
<evidence type="ECO:0000256" key="1">
    <source>
        <dbReference type="ARBA" id="ARBA00022723"/>
    </source>
</evidence>
<reference evidence="8 9" key="3">
    <citation type="journal article" date="2013" name="Genome Biol.">
        <title>Assembly of a phased diploid Candida albicans genome facilitates allele-specific measurements and provides a simple model for repeat and indel structure.</title>
        <authorList>
            <person name="Muzzey D."/>
            <person name="Schwartz K."/>
            <person name="Weissman J.S."/>
            <person name="Sherlock G."/>
        </authorList>
    </citation>
    <scope>NUCLEOTIDE SEQUENCE [LARGE SCALE GENOMIC DNA]</scope>
    <source>
        <strain evidence="9">SC5314 / ATCC MYA-2876</strain>
    </source>
</reference>
<dbReference type="SMART" id="SM00064">
    <property type="entry name" value="FYVE"/>
    <property type="match status" value="1"/>
</dbReference>
<feature type="compositionally biased region" description="Low complexity" evidence="5">
    <location>
        <begin position="298"/>
        <end position="315"/>
    </location>
</feature>
<feature type="compositionally biased region" description="Low complexity" evidence="5">
    <location>
        <begin position="563"/>
        <end position="576"/>
    </location>
</feature>
<evidence type="ECO:0000313" key="7">
    <source>
        <dbReference type="CGD" id="CAL0000175419"/>
    </source>
</evidence>
<dbReference type="CDD" id="cd00065">
    <property type="entry name" value="FYVE_like_SF"/>
    <property type="match status" value="1"/>
</dbReference>
<sequence length="598" mass="68035">MADTKVLSPAIPSQDEVMTESQQQVQSKFSSTSTTQSPTSTPNSQQFSKNSQKQPRYDKKPLTPSAILQDYNNNTQSSNEQKMVSTASTTPISTNNNTPKRGKNQQQQQHHQSEELGSFSFTKKDIVKVNSVVSDLHSNITSSICRSGKSSCRNSTSTTNSNHNNINHNNRNNNDDDLTFKDFDYDEQIRFPRVNTYYTYNTKKTSFSSNDDKLSTKSHPSSESIFKHITKEQQNQNQTDQGEEGDEQHEHDYIPANFDLNQPLRRYSVPLQLKESPEEQLLHKFAENNKIYERSMNSQPESVSASVSISGTSTESEPDSESNIESPPPQPPQPRQLRLKNPTNCSKSKETNYNKHLKPLYQLKKPLLTPAVLRPAYTNDHENLSPPTIIPPPTSSYTIIIPNSDYFHSNGGGGLPNCTNEPVHDHWKDNGLTSNCMWCVKPFHNPIVSMICDGPRRHHCRFCGLIFCADCLVNKTILIDHEARFVIPILSSTNSNETETKTNKLQQFFSNSKVCKKCGMIYDNLIEELNKSENNYTTSFVLVDNPFRKNYSKSNDYSFAQQQHQQQQQQQQLQQQSSRPEKRLSVADVPNDWVWSSF</sequence>
<organism evidence="8 9">
    <name type="scientific">Candida albicans (strain SC5314 / ATCC MYA-2876)</name>
    <name type="common">Yeast</name>
    <dbReference type="NCBI Taxonomy" id="237561"/>
    <lineage>
        <taxon>Eukaryota</taxon>
        <taxon>Fungi</taxon>
        <taxon>Dikarya</taxon>
        <taxon>Ascomycota</taxon>
        <taxon>Saccharomycotina</taxon>
        <taxon>Pichiomycetes</taxon>
        <taxon>Debaryomycetaceae</taxon>
        <taxon>Candida/Lodderomyces clade</taxon>
        <taxon>Candida</taxon>
    </lineage>
</organism>
<dbReference type="eggNOG" id="KOG1729">
    <property type="taxonomic scope" value="Eukaryota"/>
</dbReference>
<dbReference type="OrthoDB" id="5352132at2759"/>
<feature type="region of interest" description="Disordered" evidence="5">
    <location>
        <begin position="563"/>
        <end position="585"/>
    </location>
</feature>
<dbReference type="Proteomes" id="UP000000559">
    <property type="component" value="Chromosome 3"/>
</dbReference>
<dbReference type="CGD" id="CAL0000175419">
    <property type="gene designation" value="orf19.9225"/>
</dbReference>
<proteinExistence type="predicted"/>
<dbReference type="SUPFAM" id="SSF57903">
    <property type="entry name" value="FYVE/PHD zinc finger"/>
    <property type="match status" value="1"/>
</dbReference>
<feature type="domain" description="FYVE-type" evidence="6">
    <location>
        <begin position="430"/>
        <end position="523"/>
    </location>
</feature>
<keyword evidence="2 4" id="KW-0863">Zinc-finger</keyword>
<dbReference type="SMR" id="A0A1D8PJA2"/>
<dbReference type="GO" id="GO:0008270">
    <property type="term" value="F:zinc ion binding"/>
    <property type="evidence" value="ECO:0007669"/>
    <property type="project" value="UniProtKB-KW"/>
</dbReference>
<reference evidence="8 9" key="2">
    <citation type="journal article" date="2007" name="Genome Biol.">
        <title>Assembly of the Candida albicans genome into sixteen supercontigs aligned on the eight chromosomes.</title>
        <authorList>
            <person name="van het Hoog M."/>
            <person name="Rast T.J."/>
            <person name="Martchenko M."/>
            <person name="Grindle S."/>
            <person name="Dignard D."/>
            <person name="Hogues H."/>
            <person name="Cuomo C."/>
            <person name="Berriman M."/>
            <person name="Scherer S."/>
            <person name="Magee B.B."/>
            <person name="Whiteway M."/>
            <person name="Chibana H."/>
            <person name="Nantel A."/>
            <person name="Magee P.T."/>
        </authorList>
    </citation>
    <scope>GENOME REANNOTATION</scope>
    <source>
        <strain evidence="9">SC5314 / ATCC MYA-2876</strain>
    </source>
</reference>
<dbReference type="EMBL" id="CP017625">
    <property type="protein sequence ID" value="AOW28229.1"/>
    <property type="molecule type" value="Genomic_DNA"/>
</dbReference>
<dbReference type="AlphaFoldDB" id="A0A1D8PJA2"/>
<dbReference type="InterPro" id="IPR000306">
    <property type="entry name" value="Znf_FYVE"/>
</dbReference>
<name>A0A1D8PJA2_CANAL</name>
<dbReference type="PROSITE" id="PS50178">
    <property type="entry name" value="ZF_FYVE"/>
    <property type="match status" value="1"/>
</dbReference>
<evidence type="ECO:0000256" key="5">
    <source>
        <dbReference type="SAM" id="MobiDB-lite"/>
    </source>
</evidence>
<keyword evidence="9" id="KW-1185">Reference proteome</keyword>
<evidence type="ECO:0000313" key="9">
    <source>
        <dbReference type="Proteomes" id="UP000000559"/>
    </source>
</evidence>
<protein>
    <recommendedName>
        <fullName evidence="6">FYVE-type domain-containing protein</fullName>
    </recommendedName>
</protein>
<dbReference type="InterPro" id="IPR011011">
    <property type="entry name" value="Znf_FYVE_PHD"/>
</dbReference>
<dbReference type="Gene3D" id="3.30.40.10">
    <property type="entry name" value="Zinc/RING finger domain, C3HC4 (zinc finger)"/>
    <property type="match status" value="1"/>
</dbReference>
<dbReference type="InterPro" id="IPR013083">
    <property type="entry name" value="Znf_RING/FYVE/PHD"/>
</dbReference>
<feature type="region of interest" description="Disordered" evidence="5">
    <location>
        <begin position="1"/>
        <end position="119"/>
    </location>
</feature>
<reference evidence="8 9" key="1">
    <citation type="journal article" date="2004" name="Proc. Natl. Acad. Sci. U.S.A.">
        <title>The diploid genome sequence of Candida albicans.</title>
        <authorList>
            <person name="Jones T."/>
            <person name="Federspiel N.A."/>
            <person name="Chibana H."/>
            <person name="Dungan J."/>
            <person name="Kalman S."/>
            <person name="Magee B.B."/>
            <person name="Newport G."/>
            <person name="Thorstenson Y.R."/>
            <person name="Agabian N."/>
            <person name="Magee P.T."/>
            <person name="Davis R.W."/>
            <person name="Scherer S."/>
        </authorList>
    </citation>
    <scope>NUCLEOTIDE SEQUENCE [LARGE SCALE GENOMIC DNA]</scope>
    <source>
        <strain evidence="9">SC5314 / ATCC MYA-2876</strain>
    </source>
</reference>
<dbReference type="InParanoid" id="A0A1D8PJA2"/>
<dbReference type="RefSeq" id="XP_721733.2">
    <property type="nucleotide sequence ID" value="XM_716640.2"/>
</dbReference>
<dbReference type="GeneID" id="3636559"/>
<accession>A0A1D8PJA2</accession>
<evidence type="ECO:0000313" key="8">
    <source>
        <dbReference type="EMBL" id="AOW28229.1"/>
    </source>
</evidence>
<feature type="compositionally biased region" description="Low complexity" evidence="5">
    <location>
        <begin position="21"/>
        <end position="54"/>
    </location>
</feature>
<feature type="compositionally biased region" description="Polar residues" evidence="5">
    <location>
        <begin position="70"/>
        <end position="84"/>
    </location>
</feature>
<feature type="compositionally biased region" description="Low complexity" evidence="5">
    <location>
        <begin position="85"/>
        <end position="98"/>
    </location>
</feature>
<keyword evidence="1" id="KW-0479">Metal-binding</keyword>
<dbReference type="InterPro" id="IPR017455">
    <property type="entry name" value="Znf_FYVE-rel"/>
</dbReference>
<feature type="compositionally biased region" description="Low complexity" evidence="5">
    <location>
        <begin position="153"/>
        <end position="172"/>
    </location>
</feature>